<organism evidence="2 3">
    <name type="scientific">Linnemannia schmuckeri</name>
    <dbReference type="NCBI Taxonomy" id="64567"/>
    <lineage>
        <taxon>Eukaryota</taxon>
        <taxon>Fungi</taxon>
        <taxon>Fungi incertae sedis</taxon>
        <taxon>Mucoromycota</taxon>
        <taxon>Mortierellomycotina</taxon>
        <taxon>Mortierellomycetes</taxon>
        <taxon>Mortierellales</taxon>
        <taxon>Mortierellaceae</taxon>
        <taxon>Linnemannia</taxon>
    </lineage>
</organism>
<feature type="region of interest" description="Disordered" evidence="1">
    <location>
        <begin position="1"/>
        <end position="21"/>
    </location>
</feature>
<evidence type="ECO:0000313" key="2">
    <source>
        <dbReference type="EMBL" id="KAF9137226.1"/>
    </source>
</evidence>
<sequence length="124" mass="13216">MAATSSSPFTPIPQTQPSCGSISLQNPFPQCSNSTTPTGEQQPMVCFVQPTGFFCAPLATTRGFIYTLNNSTLSPFLNSTINTSSSPFLPLVPRFSTVSFDIPTNANATGIDGQPVRREGPIRL</sequence>
<evidence type="ECO:0000256" key="1">
    <source>
        <dbReference type="SAM" id="MobiDB-lite"/>
    </source>
</evidence>
<dbReference type="Proteomes" id="UP000748756">
    <property type="component" value="Unassembled WGS sequence"/>
</dbReference>
<evidence type="ECO:0000313" key="3">
    <source>
        <dbReference type="Proteomes" id="UP000748756"/>
    </source>
</evidence>
<comment type="caution">
    <text evidence="2">The sequence shown here is derived from an EMBL/GenBank/DDBJ whole genome shotgun (WGS) entry which is preliminary data.</text>
</comment>
<accession>A0A9P5V5Y2</accession>
<gene>
    <name evidence="2" type="ORF">BG015_002799</name>
</gene>
<dbReference type="EMBL" id="JAAAUQ010001580">
    <property type="protein sequence ID" value="KAF9137226.1"/>
    <property type="molecule type" value="Genomic_DNA"/>
</dbReference>
<proteinExistence type="predicted"/>
<dbReference type="AlphaFoldDB" id="A0A9P5V5Y2"/>
<feature type="non-terminal residue" evidence="2">
    <location>
        <position position="124"/>
    </location>
</feature>
<name>A0A9P5V5Y2_9FUNG</name>
<keyword evidence="3" id="KW-1185">Reference proteome</keyword>
<dbReference type="OrthoDB" id="2446363at2759"/>
<reference evidence="2" key="1">
    <citation type="journal article" date="2020" name="Fungal Divers.">
        <title>Resolving the Mortierellaceae phylogeny through synthesis of multi-gene phylogenetics and phylogenomics.</title>
        <authorList>
            <person name="Vandepol N."/>
            <person name="Liber J."/>
            <person name="Desiro A."/>
            <person name="Na H."/>
            <person name="Kennedy M."/>
            <person name="Barry K."/>
            <person name="Grigoriev I.V."/>
            <person name="Miller A.N."/>
            <person name="O'Donnell K."/>
            <person name="Stajich J.E."/>
            <person name="Bonito G."/>
        </authorList>
    </citation>
    <scope>NUCLEOTIDE SEQUENCE</scope>
    <source>
        <strain evidence="2">NRRL 6426</strain>
    </source>
</reference>
<protein>
    <submittedName>
        <fullName evidence="2">Uncharacterized protein</fullName>
    </submittedName>
</protein>